<dbReference type="RefSeq" id="WP_184918240.1">
    <property type="nucleotide sequence ID" value="NZ_JACHMO010000001.1"/>
</dbReference>
<evidence type="ECO:0000313" key="7">
    <source>
        <dbReference type="Proteomes" id="UP000552097"/>
    </source>
</evidence>
<dbReference type="Gene3D" id="1.10.10.10">
    <property type="entry name" value="Winged helix-like DNA-binding domain superfamily/Winged helix DNA-binding domain"/>
    <property type="match status" value="1"/>
</dbReference>
<dbReference type="Proteomes" id="UP000552097">
    <property type="component" value="Unassembled WGS sequence"/>
</dbReference>
<dbReference type="PRINTS" id="PR00039">
    <property type="entry name" value="HTHLYSR"/>
</dbReference>
<dbReference type="InterPro" id="IPR036388">
    <property type="entry name" value="WH-like_DNA-bd_sf"/>
</dbReference>
<dbReference type="Pfam" id="PF03466">
    <property type="entry name" value="LysR_substrate"/>
    <property type="match status" value="1"/>
</dbReference>
<dbReference type="EMBL" id="JACHMO010000001">
    <property type="protein sequence ID" value="MBB5801876.1"/>
    <property type="molecule type" value="Genomic_DNA"/>
</dbReference>
<dbReference type="Pfam" id="PF00126">
    <property type="entry name" value="HTH_1"/>
    <property type="match status" value="1"/>
</dbReference>
<dbReference type="GO" id="GO:0003700">
    <property type="term" value="F:DNA-binding transcription factor activity"/>
    <property type="evidence" value="ECO:0007669"/>
    <property type="project" value="InterPro"/>
</dbReference>
<dbReference type="InterPro" id="IPR005119">
    <property type="entry name" value="LysR_subst-bd"/>
</dbReference>
<accession>A0A7W9HH66</accession>
<keyword evidence="4" id="KW-0804">Transcription</keyword>
<name>A0A7W9HH66_9PSEU</name>
<dbReference type="GO" id="GO:0000976">
    <property type="term" value="F:transcription cis-regulatory region binding"/>
    <property type="evidence" value="ECO:0007669"/>
    <property type="project" value="TreeGrafter"/>
</dbReference>
<dbReference type="SUPFAM" id="SSF53850">
    <property type="entry name" value="Periplasmic binding protein-like II"/>
    <property type="match status" value="1"/>
</dbReference>
<feature type="domain" description="HTH lysR-type" evidence="5">
    <location>
        <begin position="1"/>
        <end position="58"/>
    </location>
</feature>
<evidence type="ECO:0000313" key="6">
    <source>
        <dbReference type="EMBL" id="MBB5801876.1"/>
    </source>
</evidence>
<dbReference type="SUPFAM" id="SSF46785">
    <property type="entry name" value="Winged helix' DNA-binding domain"/>
    <property type="match status" value="1"/>
</dbReference>
<dbReference type="CDD" id="cd05466">
    <property type="entry name" value="PBP2_LTTR_substrate"/>
    <property type="match status" value="1"/>
</dbReference>
<dbReference type="InterPro" id="IPR036390">
    <property type="entry name" value="WH_DNA-bd_sf"/>
</dbReference>
<comment type="caution">
    <text evidence="6">The sequence shown here is derived from an EMBL/GenBank/DDBJ whole genome shotgun (WGS) entry which is preliminary data.</text>
</comment>
<evidence type="ECO:0000256" key="3">
    <source>
        <dbReference type="ARBA" id="ARBA00023125"/>
    </source>
</evidence>
<proteinExistence type="inferred from homology"/>
<dbReference type="AlphaFoldDB" id="A0A7W9HH66"/>
<dbReference type="PROSITE" id="PS50931">
    <property type="entry name" value="HTH_LYSR"/>
    <property type="match status" value="1"/>
</dbReference>
<keyword evidence="7" id="KW-1185">Reference proteome</keyword>
<reference evidence="6 7" key="1">
    <citation type="submission" date="2020-08" db="EMBL/GenBank/DDBJ databases">
        <title>Sequencing the genomes of 1000 actinobacteria strains.</title>
        <authorList>
            <person name="Klenk H.-P."/>
        </authorList>
    </citation>
    <scope>NUCLEOTIDE SEQUENCE [LARGE SCALE GENOMIC DNA]</scope>
    <source>
        <strain evidence="6 7">DSM 45486</strain>
    </source>
</reference>
<dbReference type="Gene3D" id="3.40.190.290">
    <property type="match status" value="1"/>
</dbReference>
<evidence type="ECO:0000256" key="4">
    <source>
        <dbReference type="ARBA" id="ARBA00023163"/>
    </source>
</evidence>
<protein>
    <submittedName>
        <fullName evidence="6">DNA-binding transcriptional LysR family regulator</fullName>
    </submittedName>
</protein>
<evidence type="ECO:0000256" key="2">
    <source>
        <dbReference type="ARBA" id="ARBA00023015"/>
    </source>
</evidence>
<evidence type="ECO:0000256" key="1">
    <source>
        <dbReference type="ARBA" id="ARBA00009437"/>
    </source>
</evidence>
<evidence type="ECO:0000259" key="5">
    <source>
        <dbReference type="PROSITE" id="PS50931"/>
    </source>
</evidence>
<keyword evidence="2" id="KW-0805">Transcription regulation</keyword>
<gene>
    <name evidence="6" type="ORF">F4560_001644</name>
</gene>
<comment type="similarity">
    <text evidence="1">Belongs to the LysR transcriptional regulatory family.</text>
</comment>
<organism evidence="6 7">
    <name type="scientific">Saccharothrix ecbatanensis</name>
    <dbReference type="NCBI Taxonomy" id="1105145"/>
    <lineage>
        <taxon>Bacteria</taxon>
        <taxon>Bacillati</taxon>
        <taxon>Actinomycetota</taxon>
        <taxon>Actinomycetes</taxon>
        <taxon>Pseudonocardiales</taxon>
        <taxon>Pseudonocardiaceae</taxon>
        <taxon>Saccharothrix</taxon>
    </lineage>
</organism>
<dbReference type="PANTHER" id="PTHR30126:SF39">
    <property type="entry name" value="HTH-TYPE TRANSCRIPTIONAL REGULATOR CYSL"/>
    <property type="match status" value="1"/>
</dbReference>
<dbReference type="PANTHER" id="PTHR30126">
    <property type="entry name" value="HTH-TYPE TRANSCRIPTIONAL REGULATOR"/>
    <property type="match status" value="1"/>
</dbReference>
<dbReference type="InterPro" id="IPR000847">
    <property type="entry name" value="LysR_HTH_N"/>
</dbReference>
<keyword evidence="3 6" id="KW-0238">DNA-binding</keyword>
<sequence length="299" mass="31949">MELDLMRTFLEVYRAGTLTAAARSLGLSQSTVTAHLRALERELDQQLFERLPRGVAPTAVADELAARVGTHIDALVAVGRSRPDRGLFARPVHLAGPVELTTVKVLPSLAPLVEQGLRLRVSTGLADDLLAGLPTGRFDLVLSTVRPRTRATTAVPLTDEEFVLVANPDWARRIGPGRVAAEGAAALRDVPLIAYAEELPIIRRYWRSVFGHRPAAASAAVVVPDLRGVLAAVVAGAGITVLPRYLCAGEFASGALVALLEPEIPPINTLYLATRAGSELTPAIAAVRAHLLMQSRLWQ</sequence>